<gene>
    <name evidence="23" type="primary">ligD</name>
    <name evidence="23" type="ORF">JI741_19785</name>
</gene>
<dbReference type="PANTHER" id="PTHR42705:SF2">
    <property type="entry name" value="BIFUNCTIONAL NON-HOMOLOGOUS END JOINING PROTEIN LIGD"/>
    <property type="match status" value="1"/>
</dbReference>
<keyword evidence="16" id="KW-0234">DNA repair</keyword>
<dbReference type="InterPro" id="IPR052171">
    <property type="entry name" value="NHEJ_LigD"/>
</dbReference>
<dbReference type="Pfam" id="PF01068">
    <property type="entry name" value="DNA_ligase_A_M"/>
    <property type="match status" value="1"/>
</dbReference>
<keyword evidence="3 23" id="KW-0436">Ligase</keyword>
<proteinExistence type="predicted"/>
<dbReference type="InterPro" id="IPR014145">
    <property type="entry name" value="LigD_pol_dom"/>
</dbReference>
<dbReference type="InterPro" id="IPR016059">
    <property type="entry name" value="DNA_ligase_ATP-dep_CS"/>
</dbReference>
<keyword evidence="24" id="KW-1185">Reference proteome</keyword>
<dbReference type="Pfam" id="PF04679">
    <property type="entry name" value="DNA_ligase_A_C"/>
    <property type="match status" value="1"/>
</dbReference>
<dbReference type="InterPro" id="IPR012340">
    <property type="entry name" value="NA-bd_OB-fold"/>
</dbReference>
<evidence type="ECO:0000256" key="7">
    <source>
        <dbReference type="ARBA" id="ARBA00022723"/>
    </source>
</evidence>
<dbReference type="Pfam" id="PF21686">
    <property type="entry name" value="LigD_Prim-Pol"/>
    <property type="match status" value="1"/>
</dbReference>
<dbReference type="Gene3D" id="2.40.50.140">
    <property type="entry name" value="Nucleic acid-binding proteins"/>
    <property type="match status" value="1"/>
</dbReference>
<evidence type="ECO:0000256" key="19">
    <source>
        <dbReference type="ARBA" id="ARBA00029943"/>
    </source>
</evidence>
<evidence type="ECO:0000313" key="24">
    <source>
        <dbReference type="Proteomes" id="UP000613030"/>
    </source>
</evidence>
<dbReference type="InterPro" id="IPR012310">
    <property type="entry name" value="DNA_ligase_ATP-dep_cent"/>
</dbReference>
<keyword evidence="10" id="KW-0378">Hydrolase</keyword>
<keyword evidence="11" id="KW-0269">Exonuclease</keyword>
<evidence type="ECO:0000256" key="4">
    <source>
        <dbReference type="ARBA" id="ARBA00022679"/>
    </source>
</evidence>
<evidence type="ECO:0000259" key="22">
    <source>
        <dbReference type="PROSITE" id="PS50160"/>
    </source>
</evidence>
<feature type="domain" description="ATP-dependent DNA ligase family profile" evidence="22">
    <location>
        <begin position="572"/>
        <end position="691"/>
    </location>
</feature>
<keyword evidence="5" id="KW-0548">Nucleotidyltransferase</keyword>
<organism evidence="23 24">
    <name type="scientific">Chryseolinea lacunae</name>
    <dbReference type="NCBI Taxonomy" id="2801331"/>
    <lineage>
        <taxon>Bacteria</taxon>
        <taxon>Pseudomonadati</taxon>
        <taxon>Bacteroidota</taxon>
        <taxon>Cytophagia</taxon>
        <taxon>Cytophagales</taxon>
        <taxon>Fulvivirgaceae</taxon>
        <taxon>Chryseolinea</taxon>
    </lineage>
</organism>
<dbReference type="PROSITE" id="PS50160">
    <property type="entry name" value="DNA_LIGASE_A3"/>
    <property type="match status" value="1"/>
</dbReference>
<keyword evidence="7" id="KW-0479">Metal-binding</keyword>
<keyword evidence="18" id="KW-0511">Multifunctional enzyme</keyword>
<evidence type="ECO:0000256" key="2">
    <source>
        <dbReference type="ARBA" id="ARBA00012727"/>
    </source>
</evidence>
<dbReference type="CDD" id="cd07906">
    <property type="entry name" value="Adenylation_DNA_ligase_LigD_LigC"/>
    <property type="match status" value="1"/>
</dbReference>
<keyword evidence="14" id="KW-0238">DNA-binding</keyword>
<keyword evidence="8" id="KW-0547">Nucleotide-binding</keyword>
<dbReference type="InterPro" id="IPR012309">
    <property type="entry name" value="DNA_ligase_ATP-dep_C"/>
</dbReference>
<comment type="cofactor">
    <cofactor evidence="1">
        <name>Mn(2+)</name>
        <dbReference type="ChEBI" id="CHEBI:29035"/>
    </cofactor>
</comment>
<dbReference type="CDD" id="cd04861">
    <property type="entry name" value="LigD_Pol_like"/>
    <property type="match status" value="1"/>
</dbReference>
<evidence type="ECO:0000256" key="13">
    <source>
        <dbReference type="ARBA" id="ARBA00022932"/>
    </source>
</evidence>
<keyword evidence="4" id="KW-0808">Transferase</keyword>
<dbReference type="PANTHER" id="PTHR42705">
    <property type="entry name" value="BIFUNCTIONAL NON-HOMOLOGOUS END JOINING PROTEIN LIGD"/>
    <property type="match status" value="1"/>
</dbReference>
<dbReference type="Gene3D" id="3.90.920.10">
    <property type="entry name" value="DNA primase, PRIM domain"/>
    <property type="match status" value="1"/>
</dbReference>
<dbReference type="EC" id="6.5.1.1" evidence="2"/>
<evidence type="ECO:0000256" key="12">
    <source>
        <dbReference type="ARBA" id="ARBA00022840"/>
    </source>
</evidence>
<accession>A0ABS1KVQ0</accession>
<evidence type="ECO:0000256" key="10">
    <source>
        <dbReference type="ARBA" id="ARBA00022801"/>
    </source>
</evidence>
<dbReference type="Proteomes" id="UP000613030">
    <property type="component" value="Unassembled WGS sequence"/>
</dbReference>
<evidence type="ECO:0000256" key="5">
    <source>
        <dbReference type="ARBA" id="ARBA00022695"/>
    </source>
</evidence>
<evidence type="ECO:0000313" key="23">
    <source>
        <dbReference type="EMBL" id="MBL0743484.1"/>
    </source>
</evidence>
<dbReference type="PROSITE" id="PS00697">
    <property type="entry name" value="DNA_LIGASE_A1"/>
    <property type="match status" value="1"/>
</dbReference>
<dbReference type="RefSeq" id="WP_202012829.1">
    <property type="nucleotide sequence ID" value="NZ_JAERRB010000007.1"/>
</dbReference>
<keyword evidence="17" id="KW-0464">Manganese</keyword>
<protein>
    <recommendedName>
        <fullName evidence="2">DNA ligase (ATP)</fullName>
        <ecNumber evidence="2">6.5.1.1</ecNumber>
    </recommendedName>
    <alternativeName>
        <fullName evidence="19">NHEJ DNA polymerase</fullName>
    </alternativeName>
</protein>
<evidence type="ECO:0000256" key="11">
    <source>
        <dbReference type="ARBA" id="ARBA00022839"/>
    </source>
</evidence>
<evidence type="ECO:0000256" key="18">
    <source>
        <dbReference type="ARBA" id="ARBA00023268"/>
    </source>
</evidence>
<dbReference type="CDD" id="cd07971">
    <property type="entry name" value="OBF_DNA_ligase_LigD"/>
    <property type="match status" value="1"/>
</dbReference>
<dbReference type="SUPFAM" id="SSF50249">
    <property type="entry name" value="Nucleic acid-binding proteins"/>
    <property type="match status" value="1"/>
</dbReference>
<dbReference type="NCBIfam" id="TIGR02778">
    <property type="entry name" value="ligD_pol"/>
    <property type="match status" value="1"/>
</dbReference>
<dbReference type="NCBIfam" id="TIGR02779">
    <property type="entry name" value="NHEJ_ligase_lig"/>
    <property type="match status" value="1"/>
</dbReference>
<keyword evidence="6" id="KW-0540">Nuclease</keyword>
<dbReference type="SUPFAM" id="SSF56091">
    <property type="entry name" value="DNA ligase/mRNA capping enzyme, catalytic domain"/>
    <property type="match status" value="1"/>
</dbReference>
<evidence type="ECO:0000256" key="3">
    <source>
        <dbReference type="ARBA" id="ARBA00022598"/>
    </source>
</evidence>
<evidence type="ECO:0000256" key="20">
    <source>
        <dbReference type="ARBA" id="ARBA00034003"/>
    </source>
</evidence>
<sequence length="780" mass="88452">MAKKKTQWAQVGKREVELSNLEKVLFPEDGIVKAEVIEYYLKIAPTLLNYANGRALTLIRFPDGITGESFYQKNRPEWAPKWIEFVTLGKEKKDYIVATEPALLVWLANLASLELHQLHSRKPTFDMPDYMVFDLDPPEGYTFTKVIPIAKALKEVIETYGYTPFVKTTGGKGLHICCPIEATHDFHTVFEAAQDIAKPFVERYANDVTLHIKKEARKGRVLVDIFRIRSGQSIVSPYSLRGRNGAPVSMPLTWDELELVQDPKEFNIRTAVEKVVRDGDAWQGFDAYAVAIHTHRPKVTAKKKNVNPEGTKHKSPEQLEAYSKKRDFTKTPEPAAAPADNTGSKFVVHRHHASRLHYDLRLEKDGVLKSWAVPKGLPPYPGVKRLAVQTEDHPLEYLTFDGAIPKGQYGAGDMWIYALGKYQITKDKKDGFYFRLTSKEVNGEYRIHKMKDKEWLLERVDEPQVNYLHADIEPMLAEQTDKVPTKDGYIYEIKWDGIRALVSLEDGQVKIKTRSLRDVTSQFPELWAGDKAFRATNGLFDAEIVCLDAEGKPIFKRVINRLSSTGETNILKLSKSNPVHCYIFDCLYLDGKALVNEPLIKRKEWLADAVRPETPYRVSEHMNEGQSLFDAAKLHSLEGIMAKRADSKYMPGRRSDLWLKIKVRESAEVTVIGFTPGKGVRGQTFGALHIAERIGDTLHYRGKVGTGFDDATMKDITAVLKKVDVIKKPNVVGTVLDPKITTWLEPKTIAEVSYSKLTPDNMFREPVFIRLRPDLEVAAE</sequence>
<evidence type="ECO:0000256" key="8">
    <source>
        <dbReference type="ARBA" id="ARBA00022741"/>
    </source>
</evidence>
<evidence type="ECO:0000256" key="14">
    <source>
        <dbReference type="ARBA" id="ARBA00023125"/>
    </source>
</evidence>
<evidence type="ECO:0000256" key="21">
    <source>
        <dbReference type="SAM" id="MobiDB-lite"/>
    </source>
</evidence>
<feature type="region of interest" description="Disordered" evidence="21">
    <location>
        <begin position="302"/>
        <end position="341"/>
    </location>
</feature>
<evidence type="ECO:0000256" key="6">
    <source>
        <dbReference type="ARBA" id="ARBA00022722"/>
    </source>
</evidence>
<dbReference type="InterPro" id="IPR014146">
    <property type="entry name" value="LigD_ligase_dom"/>
</dbReference>
<reference evidence="23 24" key="1">
    <citation type="submission" date="2021-01" db="EMBL/GenBank/DDBJ databases">
        <title>Chryseolinea sp. Jin1 Genome sequencing and assembly.</title>
        <authorList>
            <person name="Kim I."/>
        </authorList>
    </citation>
    <scope>NUCLEOTIDE SEQUENCE [LARGE SCALE GENOMIC DNA]</scope>
    <source>
        <strain evidence="23 24">Jin1</strain>
    </source>
</reference>
<comment type="caution">
    <text evidence="23">The sequence shown here is derived from an EMBL/GenBank/DDBJ whole genome shotgun (WGS) entry which is preliminary data.</text>
</comment>
<dbReference type="InterPro" id="IPR014144">
    <property type="entry name" value="LigD_PE_domain"/>
</dbReference>
<dbReference type="Pfam" id="PF13298">
    <property type="entry name" value="LigD_N"/>
    <property type="match status" value="1"/>
</dbReference>
<name>A0ABS1KVQ0_9BACT</name>
<keyword evidence="12" id="KW-0067">ATP-binding</keyword>
<evidence type="ECO:0000256" key="1">
    <source>
        <dbReference type="ARBA" id="ARBA00001936"/>
    </source>
</evidence>
<evidence type="ECO:0000256" key="15">
    <source>
        <dbReference type="ARBA" id="ARBA00023172"/>
    </source>
</evidence>
<dbReference type="GO" id="GO:0016874">
    <property type="term" value="F:ligase activity"/>
    <property type="evidence" value="ECO:0007669"/>
    <property type="project" value="UniProtKB-KW"/>
</dbReference>
<keyword evidence="9" id="KW-0227">DNA damage</keyword>
<dbReference type="NCBIfam" id="TIGR02777">
    <property type="entry name" value="LigD_PE_dom"/>
    <property type="match status" value="1"/>
</dbReference>
<dbReference type="EMBL" id="JAERRB010000007">
    <property type="protein sequence ID" value="MBL0743484.1"/>
    <property type="molecule type" value="Genomic_DNA"/>
</dbReference>
<evidence type="ECO:0000256" key="17">
    <source>
        <dbReference type="ARBA" id="ARBA00023211"/>
    </source>
</evidence>
<keyword evidence="15" id="KW-0233">DNA recombination</keyword>
<dbReference type="Gene3D" id="3.30.470.30">
    <property type="entry name" value="DNA ligase/mRNA capping enzyme"/>
    <property type="match status" value="1"/>
</dbReference>
<evidence type="ECO:0000256" key="9">
    <source>
        <dbReference type="ARBA" id="ARBA00022763"/>
    </source>
</evidence>
<feature type="compositionally biased region" description="Basic and acidic residues" evidence="21">
    <location>
        <begin position="310"/>
        <end position="330"/>
    </location>
</feature>
<keyword evidence="13" id="KW-0239">DNA-directed DNA polymerase</keyword>
<evidence type="ECO:0000256" key="16">
    <source>
        <dbReference type="ARBA" id="ARBA00023204"/>
    </source>
</evidence>
<comment type="catalytic activity">
    <reaction evidence="20">
        <text>ATP + (deoxyribonucleotide)n-3'-hydroxyl + 5'-phospho-(deoxyribonucleotide)m = (deoxyribonucleotide)n+m + AMP + diphosphate.</text>
        <dbReference type="EC" id="6.5.1.1"/>
    </reaction>
</comment>